<evidence type="ECO:0000256" key="1">
    <source>
        <dbReference type="SAM" id="MobiDB-lite"/>
    </source>
</evidence>
<name>A0A9C9EMQ9_UNCW3</name>
<proteinExistence type="predicted"/>
<feature type="region of interest" description="Disordered" evidence="1">
    <location>
        <begin position="50"/>
        <end position="116"/>
    </location>
</feature>
<sequence length="116" mass="13478">MKRLMILILIAGLMFAVKPVPRKDHNKESKQKSKFSIESVIKELKKIVDKKGDKEKDDHFQDADSNGVNDQREDDFQKIKQLKTKHKDKDSRGTQKKTVKKKSTVSPKKSKEKKDK</sequence>
<feature type="compositionally biased region" description="Basic and acidic residues" evidence="1">
    <location>
        <begin position="50"/>
        <end position="62"/>
    </location>
</feature>
<dbReference type="AlphaFoldDB" id="A0A9C9EMQ9"/>
<comment type="caution">
    <text evidence="2">The sequence shown here is derived from an EMBL/GenBank/DDBJ whole genome shotgun (WGS) entry which is preliminary data.</text>
</comment>
<protein>
    <submittedName>
        <fullName evidence="2">Uncharacterized protein</fullName>
    </submittedName>
</protein>
<organism evidence="2 3">
    <name type="scientific">candidate division WOR-3 bacterium</name>
    <dbReference type="NCBI Taxonomy" id="2052148"/>
    <lineage>
        <taxon>Bacteria</taxon>
        <taxon>Bacteria division WOR-3</taxon>
    </lineage>
</organism>
<gene>
    <name evidence="2" type="ORF">ENI34_07785</name>
</gene>
<feature type="compositionally biased region" description="Basic residues" evidence="1">
    <location>
        <begin position="94"/>
        <end position="116"/>
    </location>
</feature>
<reference evidence="2" key="1">
    <citation type="journal article" date="2020" name="mSystems">
        <title>Genome- and Community-Level Interaction Insights into Carbon Utilization and Element Cycling Functions of Hydrothermarchaeota in Hydrothermal Sediment.</title>
        <authorList>
            <person name="Zhou Z."/>
            <person name="Liu Y."/>
            <person name="Xu W."/>
            <person name="Pan J."/>
            <person name="Luo Z.H."/>
            <person name="Li M."/>
        </authorList>
    </citation>
    <scope>NUCLEOTIDE SEQUENCE</scope>
    <source>
        <strain evidence="2">HyVt-388</strain>
    </source>
</reference>
<evidence type="ECO:0000313" key="3">
    <source>
        <dbReference type="Proteomes" id="UP000885826"/>
    </source>
</evidence>
<dbReference type="EMBL" id="DRIG01000085">
    <property type="protein sequence ID" value="HEC79023.1"/>
    <property type="molecule type" value="Genomic_DNA"/>
</dbReference>
<accession>A0A9C9EMQ9</accession>
<dbReference type="Proteomes" id="UP000885826">
    <property type="component" value="Unassembled WGS sequence"/>
</dbReference>
<evidence type="ECO:0000313" key="2">
    <source>
        <dbReference type="EMBL" id="HEC79023.1"/>
    </source>
</evidence>